<evidence type="ECO:0000313" key="2">
    <source>
        <dbReference type="Proteomes" id="UP000586095"/>
    </source>
</evidence>
<name>A0A852RG31_9MICO</name>
<reference evidence="1 2" key="1">
    <citation type="submission" date="2020-07" db="EMBL/GenBank/DDBJ databases">
        <title>Sequencing the genomes of 1000 actinobacteria strains.</title>
        <authorList>
            <person name="Klenk H.-P."/>
        </authorList>
    </citation>
    <scope>NUCLEOTIDE SEQUENCE [LARGE SCALE GENOMIC DNA]</scope>
    <source>
        <strain evidence="1 2">DSM 17380</strain>
    </source>
</reference>
<dbReference type="AlphaFoldDB" id="A0A852RG31"/>
<protein>
    <submittedName>
        <fullName evidence="1">Uncharacterized protein</fullName>
    </submittedName>
</protein>
<dbReference type="EMBL" id="JACCBD010000001">
    <property type="protein sequence ID" value="NYD25662.1"/>
    <property type="molecule type" value="Genomic_DNA"/>
</dbReference>
<comment type="caution">
    <text evidence="1">The sequence shown here is derived from an EMBL/GenBank/DDBJ whole genome shotgun (WGS) entry which is preliminary data.</text>
</comment>
<sequence length="41" mass="4761">MSPREELLSPLYVLGGVNLRHTDFYVWWKVRNCGEIGIVPD</sequence>
<organism evidence="1 2">
    <name type="scientific">Leucobacter aridicollis</name>
    <dbReference type="NCBI Taxonomy" id="283878"/>
    <lineage>
        <taxon>Bacteria</taxon>
        <taxon>Bacillati</taxon>
        <taxon>Actinomycetota</taxon>
        <taxon>Actinomycetes</taxon>
        <taxon>Micrococcales</taxon>
        <taxon>Microbacteriaceae</taxon>
        <taxon>Leucobacter</taxon>
    </lineage>
</organism>
<dbReference type="Proteomes" id="UP000586095">
    <property type="component" value="Unassembled WGS sequence"/>
</dbReference>
<keyword evidence="2" id="KW-1185">Reference proteome</keyword>
<accession>A0A852RG31</accession>
<proteinExistence type="predicted"/>
<gene>
    <name evidence="1" type="ORF">BJ960_000465</name>
</gene>
<evidence type="ECO:0000313" key="1">
    <source>
        <dbReference type="EMBL" id="NYD25662.1"/>
    </source>
</evidence>